<comment type="function">
    <text evidence="11 14">Dol-P-Man:Man(5)GlcNAc(2)-PP-Dol alpha-1,3-mannosyltransferase that operates in the biosynthetic pathway of dolichol-linked oligosaccharides, the glycan precursors employed in protein asparagine (N)-glycosylation. The assembly of dolichol-linked oligosaccharides begins on the cytosolic side of the endoplasmic reticulum membrane and finishes in its lumen. The sequential addition of sugars to dolichol pyrophosphate produces dolichol-linked oligosaccharides containing fourteen sugars, including two GlcNAcs, nine mannoses and three glucoses. Once assembled, the oligosaccharide is transferred from the lipid to nascent proteins by oligosaccharyltransferases. In the lumen of the endoplasmic reticulum, adds the first dolichyl beta-D-mannosyl phosphate derived mannose in an alpha-1,3 linkage to Man(5)GlcNAc(2)-PP-dolichol to produce Man(6)GlcNAc(2)-PP-dolichol.</text>
</comment>
<dbReference type="AlphaFoldDB" id="A0A0L0HH64"/>
<dbReference type="GO" id="GO:0052925">
    <property type="term" value="F:dol-P-Man:Man(5)GlcNAc(2)-PP-Dol alpha-1,3-mannosyltransferase activity"/>
    <property type="evidence" value="ECO:0007669"/>
    <property type="project" value="UniProtKB-EC"/>
</dbReference>
<organism evidence="15 16">
    <name type="scientific">Spizellomyces punctatus (strain DAOM BR117)</name>
    <dbReference type="NCBI Taxonomy" id="645134"/>
    <lineage>
        <taxon>Eukaryota</taxon>
        <taxon>Fungi</taxon>
        <taxon>Fungi incertae sedis</taxon>
        <taxon>Chytridiomycota</taxon>
        <taxon>Chytridiomycota incertae sedis</taxon>
        <taxon>Chytridiomycetes</taxon>
        <taxon>Spizellomycetales</taxon>
        <taxon>Spizellomycetaceae</taxon>
        <taxon>Spizellomyces</taxon>
    </lineage>
</organism>
<dbReference type="PANTHER" id="PTHR12646">
    <property type="entry name" value="NOT56 - RELATED"/>
    <property type="match status" value="1"/>
</dbReference>
<feature type="transmembrane region" description="Helical" evidence="14">
    <location>
        <begin position="175"/>
        <end position="196"/>
    </location>
</feature>
<reference evidence="15 16" key="1">
    <citation type="submission" date="2009-08" db="EMBL/GenBank/DDBJ databases">
        <title>The Genome Sequence of Spizellomyces punctatus strain DAOM BR117.</title>
        <authorList>
            <consortium name="The Broad Institute Genome Sequencing Platform"/>
            <person name="Russ C."/>
            <person name="Cuomo C."/>
            <person name="Shea T."/>
            <person name="Young S.K."/>
            <person name="Zeng Q."/>
            <person name="Koehrsen M."/>
            <person name="Haas B."/>
            <person name="Borodovsky M."/>
            <person name="Guigo R."/>
            <person name="Alvarado L."/>
            <person name="Berlin A."/>
            <person name="Bochicchio J."/>
            <person name="Borenstein D."/>
            <person name="Chapman S."/>
            <person name="Chen Z."/>
            <person name="Engels R."/>
            <person name="Freedman E."/>
            <person name="Gellesch M."/>
            <person name="Goldberg J."/>
            <person name="Griggs A."/>
            <person name="Gujja S."/>
            <person name="Heiman D."/>
            <person name="Hepburn T."/>
            <person name="Howarth C."/>
            <person name="Jen D."/>
            <person name="Larson L."/>
            <person name="Lewis B."/>
            <person name="Mehta T."/>
            <person name="Park D."/>
            <person name="Pearson M."/>
            <person name="Roberts A."/>
            <person name="Saif S."/>
            <person name="Shenoy N."/>
            <person name="Sisk P."/>
            <person name="Stolte C."/>
            <person name="Sykes S."/>
            <person name="Thomson T."/>
            <person name="Walk T."/>
            <person name="White J."/>
            <person name="Yandava C."/>
            <person name="Burger G."/>
            <person name="Gray M.W."/>
            <person name="Holland P.W.H."/>
            <person name="King N."/>
            <person name="Lang F.B.F."/>
            <person name="Roger A.J."/>
            <person name="Ruiz-Trillo I."/>
            <person name="Lander E."/>
            <person name="Nusbaum C."/>
        </authorList>
    </citation>
    <scope>NUCLEOTIDE SEQUENCE [LARGE SCALE GENOMIC DNA]</scope>
    <source>
        <strain evidence="15 16">DAOM BR117</strain>
    </source>
</reference>
<comment type="similarity">
    <text evidence="13">Belongs to the glycosyltransferase ALG3 family.</text>
</comment>
<keyword evidence="8 14" id="KW-0256">Endoplasmic reticulum</keyword>
<dbReference type="OrthoDB" id="20028at2759"/>
<evidence type="ECO:0000313" key="15">
    <source>
        <dbReference type="EMBL" id="KND00806.1"/>
    </source>
</evidence>
<feature type="transmembrane region" description="Helical" evidence="14">
    <location>
        <begin position="242"/>
        <end position="261"/>
    </location>
</feature>
<comment type="pathway">
    <text evidence="2 14">Protein modification; protein glycosylation.</text>
</comment>
<evidence type="ECO:0000256" key="9">
    <source>
        <dbReference type="ARBA" id="ARBA00022989"/>
    </source>
</evidence>
<evidence type="ECO:0000256" key="10">
    <source>
        <dbReference type="ARBA" id="ARBA00023136"/>
    </source>
</evidence>
<feature type="transmembrane region" description="Helical" evidence="14">
    <location>
        <begin position="52"/>
        <end position="72"/>
    </location>
</feature>
<dbReference type="VEuPathDB" id="FungiDB:SPPG_03914"/>
<dbReference type="RefSeq" id="XP_016608845.1">
    <property type="nucleotide sequence ID" value="XM_016752163.1"/>
</dbReference>
<dbReference type="FunCoup" id="A0A0L0HH64">
    <property type="interactions" value="437"/>
</dbReference>
<sequence>MASSKRLDGTTSKNTATWEDVPVKAAHPHSGAPTRLASLGTLLRNVLFDRRYYWVMAVSVLAFECLATGIIIKKVPYTEIDWKAYMQEVEGYLAGERDYTKLKGDTGPLVYPAGFVYVYSGLYHLTSQGFDIRLAQYYFAGLYLLTLTAVLVLYRQSTLMPPYILPLLAFSKRLHSIYVLRLFNDPVAMFPLYLCMLAMVKSRWQLAAVLYSLALSIKMNILLFAPGFALLTFQAVGFQQSVVNAFLALLVQVILAVPFLIHHPSSYLIRAFDFGRVFLYNWTVNWRFMDESAFLSKSFANGLLAAHVLWLALFIVKWCKPYGGLLNVLRSGFNRPGRVHEKMSADHIMFIMFTSNLIGVTCARSLHYQFWSWYAHGLPYLVWRVRGRASLGVNGLPAILGRVLILATLEYAWNKYPSTSLSSGLMLGCHLALLVGLALTASNGFPQIRAGQNALKDEDDNILKEKSL</sequence>
<dbReference type="PANTHER" id="PTHR12646:SF0">
    <property type="entry name" value="DOL-P-MAN:MAN(5)GLCNAC(2)-PP-DOL ALPHA-1,3-MANNOSYLTRANSFERASE"/>
    <property type="match status" value="1"/>
</dbReference>
<dbReference type="GO" id="GO:0018279">
    <property type="term" value="P:protein N-linked glycosylation via asparagine"/>
    <property type="evidence" value="ECO:0007669"/>
    <property type="project" value="EnsemblFungi"/>
</dbReference>
<feature type="transmembrane region" description="Helical" evidence="14">
    <location>
        <begin position="109"/>
        <end position="125"/>
    </location>
</feature>
<dbReference type="UniPathway" id="UPA00378"/>
<gene>
    <name evidence="15" type="ORF">SPPG_03914</name>
</gene>
<comment type="subcellular location">
    <subcellularLocation>
        <location evidence="1 14">Endoplasmic reticulum membrane</location>
        <topology evidence="1 14">Multi-pass membrane protein</topology>
    </subcellularLocation>
</comment>
<keyword evidence="9 14" id="KW-1133">Transmembrane helix</keyword>
<keyword evidence="5 14" id="KW-0328">Glycosyltransferase</keyword>
<evidence type="ECO:0000256" key="12">
    <source>
        <dbReference type="ARBA" id="ARBA00049506"/>
    </source>
</evidence>
<dbReference type="GO" id="GO:0006488">
    <property type="term" value="P:dolichol-linked oligosaccharide biosynthetic process"/>
    <property type="evidence" value="ECO:0007669"/>
    <property type="project" value="EnsemblFungi"/>
</dbReference>
<evidence type="ECO:0000256" key="3">
    <source>
        <dbReference type="ARBA" id="ARBA00011964"/>
    </source>
</evidence>
<keyword evidence="16" id="KW-1185">Reference proteome</keyword>
<dbReference type="InterPro" id="IPR007873">
    <property type="entry name" value="Glycosyltransferase_ALG3"/>
</dbReference>
<evidence type="ECO:0000256" key="8">
    <source>
        <dbReference type="ARBA" id="ARBA00022824"/>
    </source>
</evidence>
<accession>A0A0L0HH64</accession>
<evidence type="ECO:0000256" key="1">
    <source>
        <dbReference type="ARBA" id="ARBA00004477"/>
    </source>
</evidence>
<keyword evidence="6 14" id="KW-0808">Transferase</keyword>
<dbReference type="Pfam" id="PF05208">
    <property type="entry name" value="ALG3"/>
    <property type="match status" value="1"/>
</dbReference>
<dbReference type="InParanoid" id="A0A0L0HH64"/>
<evidence type="ECO:0000256" key="13">
    <source>
        <dbReference type="ARBA" id="ARBA00093457"/>
    </source>
</evidence>
<name>A0A0L0HH64_SPIPD</name>
<comment type="catalytic activity">
    <reaction evidence="12 14">
        <text>an alpha-D-Man-(1-&gt;2)-alpha-D-Man-(1-&gt;2)-alpha-D-Man-(1-&gt;3)-[alpha-D-Man-(1-&gt;6)]-beta-D-Man-(1-&gt;4)-beta-D-GlcNAc-(1-&gt;4)-alpha-D-GlcNAc-diphospho-di-trans,poly-cis-dolichol + a di-trans,poly-cis-dolichyl beta-D-mannosyl phosphate = an alpha-D-Man-(1-&gt;2)-alpha-D-Man-(1-&gt;2)-alpha-D-Man-(1-&gt;3)-[alpha-D-Man-(1-&gt;3)-alpha-D-Man-(1-&gt;6)]-beta-D-Man-(1-&gt;4)-beta-D-GlcNAc-(1-&gt;4)-alpha-D-GlcNAc-diphospho-di-trans,poly-cis-dolichol + a di-trans,poly-cis-dolichyl phosphate + H(+)</text>
        <dbReference type="Rhea" id="RHEA:29527"/>
        <dbReference type="Rhea" id="RHEA-COMP:19498"/>
        <dbReference type="Rhea" id="RHEA-COMP:19501"/>
        <dbReference type="Rhea" id="RHEA-COMP:19516"/>
        <dbReference type="Rhea" id="RHEA-COMP:19517"/>
        <dbReference type="ChEBI" id="CHEBI:15378"/>
        <dbReference type="ChEBI" id="CHEBI:57683"/>
        <dbReference type="ChEBI" id="CHEBI:58211"/>
        <dbReference type="ChEBI" id="CHEBI:132515"/>
        <dbReference type="ChEBI" id="CHEBI:132516"/>
        <dbReference type="EC" id="2.4.1.258"/>
    </reaction>
    <physiologicalReaction direction="left-to-right" evidence="12 14">
        <dbReference type="Rhea" id="RHEA:29528"/>
    </physiologicalReaction>
</comment>
<evidence type="ECO:0000256" key="6">
    <source>
        <dbReference type="ARBA" id="ARBA00022679"/>
    </source>
</evidence>
<evidence type="ECO:0000313" key="16">
    <source>
        <dbReference type="Proteomes" id="UP000053201"/>
    </source>
</evidence>
<dbReference type="GO" id="GO:0005789">
    <property type="term" value="C:endoplasmic reticulum membrane"/>
    <property type="evidence" value="ECO:0007669"/>
    <property type="project" value="UniProtKB-SubCell"/>
</dbReference>
<dbReference type="eggNOG" id="KOG2762">
    <property type="taxonomic scope" value="Eukaryota"/>
</dbReference>
<dbReference type="EMBL" id="KQ257455">
    <property type="protein sequence ID" value="KND00806.1"/>
    <property type="molecule type" value="Genomic_DNA"/>
</dbReference>
<keyword evidence="7 14" id="KW-0812">Transmembrane</keyword>
<dbReference type="EC" id="2.4.1.258" evidence="3 14"/>
<feature type="transmembrane region" description="Helical" evidence="14">
    <location>
        <begin position="137"/>
        <end position="155"/>
    </location>
</feature>
<evidence type="ECO:0000256" key="5">
    <source>
        <dbReference type="ARBA" id="ARBA00022676"/>
    </source>
</evidence>
<evidence type="ECO:0000256" key="4">
    <source>
        <dbReference type="ARBA" id="ARBA00015561"/>
    </source>
</evidence>
<evidence type="ECO:0000256" key="11">
    <source>
        <dbReference type="ARBA" id="ARBA00044743"/>
    </source>
</evidence>
<feature type="transmembrane region" description="Helical" evidence="14">
    <location>
        <begin position="425"/>
        <end position="445"/>
    </location>
</feature>
<evidence type="ECO:0000256" key="7">
    <source>
        <dbReference type="ARBA" id="ARBA00022692"/>
    </source>
</evidence>
<feature type="transmembrane region" description="Helical" evidence="14">
    <location>
        <begin position="208"/>
        <end position="236"/>
    </location>
</feature>
<dbReference type="STRING" id="645134.A0A0L0HH64"/>
<proteinExistence type="inferred from homology"/>
<feature type="transmembrane region" description="Helical" evidence="14">
    <location>
        <begin position="350"/>
        <end position="371"/>
    </location>
</feature>
<keyword evidence="10 14" id="KW-0472">Membrane</keyword>
<dbReference type="Proteomes" id="UP000053201">
    <property type="component" value="Unassembled WGS sequence"/>
</dbReference>
<protein>
    <recommendedName>
        <fullName evidence="4 14">Dol-P-Man:Man(5)GlcNAc(2)-PP-Dol alpha-1,3-mannosyltransferase</fullName>
        <ecNumber evidence="3 14">2.4.1.258</ecNumber>
    </recommendedName>
    <alternativeName>
        <fullName evidence="14">Dol-P-Man-dependent alpha(1-3)-mannosyltransferase</fullName>
    </alternativeName>
</protein>
<dbReference type="OMA" id="DWETYMI"/>
<evidence type="ECO:0000256" key="2">
    <source>
        <dbReference type="ARBA" id="ARBA00004922"/>
    </source>
</evidence>
<evidence type="ECO:0000256" key="14">
    <source>
        <dbReference type="RuleBase" id="RU364047"/>
    </source>
</evidence>
<dbReference type="GeneID" id="27687398"/>
<feature type="transmembrane region" description="Helical" evidence="14">
    <location>
        <begin position="391"/>
        <end position="413"/>
    </location>
</feature>